<gene>
    <name evidence="1" type="ORF">SAMN04487949_3634</name>
</gene>
<dbReference type="STRING" id="660521.SAMN04487949_3634"/>
<name>A0A1G9ZF15_9EURY</name>
<evidence type="ECO:0000313" key="2">
    <source>
        <dbReference type="Proteomes" id="UP000199451"/>
    </source>
</evidence>
<dbReference type="Proteomes" id="UP000199451">
    <property type="component" value="Unassembled WGS sequence"/>
</dbReference>
<protein>
    <submittedName>
        <fullName evidence="1">Uncharacterized protein</fullName>
    </submittedName>
</protein>
<organism evidence="1 2">
    <name type="scientific">Halogranum gelatinilyticum</name>
    <dbReference type="NCBI Taxonomy" id="660521"/>
    <lineage>
        <taxon>Archaea</taxon>
        <taxon>Methanobacteriati</taxon>
        <taxon>Methanobacteriota</taxon>
        <taxon>Stenosarchaea group</taxon>
        <taxon>Halobacteria</taxon>
        <taxon>Halobacteriales</taxon>
        <taxon>Haloferacaceae</taxon>
    </lineage>
</organism>
<reference evidence="2" key="1">
    <citation type="submission" date="2016-10" db="EMBL/GenBank/DDBJ databases">
        <authorList>
            <person name="Varghese N."/>
            <person name="Submissions S."/>
        </authorList>
    </citation>
    <scope>NUCLEOTIDE SEQUENCE [LARGE SCALE GENOMIC DNA]</scope>
    <source>
        <strain evidence="2">CGMCC 1.10119</strain>
    </source>
</reference>
<evidence type="ECO:0000313" key="1">
    <source>
        <dbReference type="EMBL" id="SDN19834.1"/>
    </source>
</evidence>
<proteinExistence type="predicted"/>
<keyword evidence="2" id="KW-1185">Reference proteome</keyword>
<dbReference type="AlphaFoldDB" id="A0A1G9ZF15"/>
<accession>A0A1G9ZF15</accession>
<sequence>MSPLGAAPLLAPEKIPSRSLRSLPTASPPSILVGFWVEHPRFSVEKRMTLRCSTHFLEMVNVPPKFRIGGTPRSLAILWLEANRKNGWNTPCFTVCRYPISLPSLPPLIQYHDPEKNRYRTQRKREQVPHQAVADRSQIQCDFRAFVRTNSGSQGRGHVALPTLHPRITAPLNRVSSQLLPCANFLSRYVIYKRALLRNTGDSDRQTSELALETTLLITPIITSRL</sequence>
<dbReference type="EMBL" id="FNHL01000007">
    <property type="protein sequence ID" value="SDN19834.1"/>
    <property type="molecule type" value="Genomic_DNA"/>
</dbReference>